<dbReference type="GO" id="GO:0016747">
    <property type="term" value="F:acyltransferase activity, transferring groups other than amino-acyl groups"/>
    <property type="evidence" value="ECO:0007669"/>
    <property type="project" value="InterPro"/>
</dbReference>
<accession>A0A4Y2U821</accession>
<feature type="non-terminal residue" evidence="3">
    <location>
        <position position="226"/>
    </location>
</feature>
<evidence type="ECO:0000256" key="1">
    <source>
        <dbReference type="SAM" id="Phobius"/>
    </source>
</evidence>
<feature type="transmembrane region" description="Helical" evidence="1">
    <location>
        <begin position="137"/>
        <end position="155"/>
    </location>
</feature>
<name>A0A4Y2U821_ARAVE</name>
<keyword evidence="1" id="KW-0812">Transmembrane</keyword>
<dbReference type="EMBL" id="BGPR01033650">
    <property type="protein sequence ID" value="GBO07687.1"/>
    <property type="molecule type" value="Genomic_DNA"/>
</dbReference>
<gene>
    <name evidence="3" type="ORF">AVEN_251964_1</name>
</gene>
<sequence length="226" mass="26355">MIVLGFNTTLFAYTGTGILWPAYVTNPVCQKDWWWYLLYINNFEESAKQCLLWCWSLAADMQFYIISPLFMVPLIRWPRLGYALILACIIGSCTASFLLTYQYNLIDGLSRLEFHLHDPQTHMNKLWEYFDVVYSKPYARINPYLIAILLAYYLHKKSFNTGTRRNSTLTLWCGWIATVLCMWNCFFSLFKEEEILVVTAVYNATKHLLFSFGLAGVIYLCLTGQS</sequence>
<evidence type="ECO:0000313" key="4">
    <source>
        <dbReference type="Proteomes" id="UP000499080"/>
    </source>
</evidence>
<dbReference type="PANTHER" id="PTHR11161">
    <property type="entry name" value="O-ACYLTRANSFERASE"/>
    <property type="match status" value="1"/>
</dbReference>
<keyword evidence="4" id="KW-1185">Reference proteome</keyword>
<feature type="transmembrane region" description="Helical" evidence="1">
    <location>
        <begin position="80"/>
        <end position="103"/>
    </location>
</feature>
<evidence type="ECO:0000259" key="2">
    <source>
        <dbReference type="Pfam" id="PF01757"/>
    </source>
</evidence>
<dbReference type="PANTHER" id="PTHR11161:SF69">
    <property type="entry name" value="NOSE RESISTANT TO FLUOXETINE PROTEIN 6-LIKE PROTEIN"/>
    <property type="match status" value="1"/>
</dbReference>
<dbReference type="Pfam" id="PF01757">
    <property type="entry name" value="Acyl_transf_3"/>
    <property type="match status" value="1"/>
</dbReference>
<protein>
    <recommendedName>
        <fullName evidence="2">Acyltransferase 3 domain-containing protein</fullName>
    </recommendedName>
</protein>
<evidence type="ECO:0000313" key="3">
    <source>
        <dbReference type="EMBL" id="GBO07687.1"/>
    </source>
</evidence>
<dbReference type="InterPro" id="IPR002656">
    <property type="entry name" value="Acyl_transf_3_dom"/>
</dbReference>
<proteinExistence type="predicted"/>
<dbReference type="Proteomes" id="UP000499080">
    <property type="component" value="Unassembled WGS sequence"/>
</dbReference>
<dbReference type="InterPro" id="IPR052728">
    <property type="entry name" value="O2_lipid_transport_reg"/>
</dbReference>
<feature type="transmembrane region" description="Helical" evidence="1">
    <location>
        <begin position="167"/>
        <end position="189"/>
    </location>
</feature>
<keyword evidence="1" id="KW-1133">Transmembrane helix</keyword>
<reference evidence="3 4" key="1">
    <citation type="journal article" date="2019" name="Sci. Rep.">
        <title>Orb-weaving spider Araneus ventricosus genome elucidates the spidroin gene catalogue.</title>
        <authorList>
            <person name="Kono N."/>
            <person name="Nakamura H."/>
            <person name="Ohtoshi R."/>
            <person name="Moran D.A.P."/>
            <person name="Shinohara A."/>
            <person name="Yoshida Y."/>
            <person name="Fujiwara M."/>
            <person name="Mori M."/>
            <person name="Tomita M."/>
            <person name="Arakawa K."/>
        </authorList>
    </citation>
    <scope>NUCLEOTIDE SEQUENCE [LARGE SCALE GENOMIC DNA]</scope>
</reference>
<dbReference type="OrthoDB" id="6434261at2759"/>
<keyword evidence="1" id="KW-0472">Membrane</keyword>
<organism evidence="3 4">
    <name type="scientific">Araneus ventricosus</name>
    <name type="common">Orbweaver spider</name>
    <name type="synonym">Epeira ventricosa</name>
    <dbReference type="NCBI Taxonomy" id="182803"/>
    <lineage>
        <taxon>Eukaryota</taxon>
        <taxon>Metazoa</taxon>
        <taxon>Ecdysozoa</taxon>
        <taxon>Arthropoda</taxon>
        <taxon>Chelicerata</taxon>
        <taxon>Arachnida</taxon>
        <taxon>Araneae</taxon>
        <taxon>Araneomorphae</taxon>
        <taxon>Entelegynae</taxon>
        <taxon>Araneoidea</taxon>
        <taxon>Araneidae</taxon>
        <taxon>Araneus</taxon>
    </lineage>
</organism>
<feature type="transmembrane region" description="Helical" evidence="1">
    <location>
        <begin position="195"/>
        <end position="222"/>
    </location>
</feature>
<comment type="caution">
    <text evidence="3">The sequence shown here is derived from an EMBL/GenBank/DDBJ whole genome shotgun (WGS) entry which is preliminary data.</text>
</comment>
<dbReference type="AlphaFoldDB" id="A0A4Y2U821"/>
<feature type="domain" description="Acyltransferase 3" evidence="2">
    <location>
        <begin position="13"/>
        <end position="222"/>
    </location>
</feature>